<dbReference type="EMBL" id="PVTR01000006">
    <property type="protein sequence ID" value="PRY87597.1"/>
    <property type="molecule type" value="Genomic_DNA"/>
</dbReference>
<name>A0A2T0WLN1_9BACT</name>
<keyword evidence="3" id="KW-1185">Reference proteome</keyword>
<dbReference type="Pfam" id="PF06439">
    <property type="entry name" value="3keto-disac_hyd"/>
    <property type="match status" value="1"/>
</dbReference>
<gene>
    <name evidence="2" type="ORF">CLW00_106223</name>
</gene>
<evidence type="ECO:0000313" key="3">
    <source>
        <dbReference type="Proteomes" id="UP000238157"/>
    </source>
</evidence>
<feature type="domain" description="3-keto-alpha-glucoside-1,2-lyase/3-keto-2-hydroxy-glucal hydratase" evidence="1">
    <location>
        <begin position="59"/>
        <end position="277"/>
    </location>
</feature>
<dbReference type="Gene3D" id="2.60.120.560">
    <property type="entry name" value="Exo-inulinase, domain 1"/>
    <property type="match status" value="1"/>
</dbReference>
<dbReference type="AlphaFoldDB" id="A0A2T0WLN1"/>
<comment type="caution">
    <text evidence="2">The sequence shown here is derived from an EMBL/GenBank/DDBJ whole genome shotgun (WGS) entry which is preliminary data.</text>
</comment>
<dbReference type="Proteomes" id="UP000238157">
    <property type="component" value="Unassembled WGS sequence"/>
</dbReference>
<organism evidence="2 3">
    <name type="scientific">Mongoliibacter ruber</name>
    <dbReference type="NCBI Taxonomy" id="1750599"/>
    <lineage>
        <taxon>Bacteria</taxon>
        <taxon>Pseudomonadati</taxon>
        <taxon>Bacteroidota</taxon>
        <taxon>Cytophagia</taxon>
        <taxon>Cytophagales</taxon>
        <taxon>Cyclobacteriaceae</taxon>
        <taxon>Mongoliibacter</taxon>
    </lineage>
</organism>
<protein>
    <submittedName>
        <fullName evidence="2">Uncharacterized protein DUF1080</fullName>
    </submittedName>
</protein>
<evidence type="ECO:0000259" key="1">
    <source>
        <dbReference type="Pfam" id="PF06439"/>
    </source>
</evidence>
<reference evidence="2 3" key="1">
    <citation type="submission" date="2018-03" db="EMBL/GenBank/DDBJ databases">
        <title>Genomic Encyclopedia of Archaeal and Bacterial Type Strains, Phase II (KMG-II): from individual species to whole genera.</title>
        <authorList>
            <person name="Goeker M."/>
        </authorList>
    </citation>
    <scope>NUCLEOTIDE SEQUENCE [LARGE SCALE GENOMIC DNA]</scope>
    <source>
        <strain evidence="2 3">DSM 27929</strain>
    </source>
</reference>
<dbReference type="InterPro" id="IPR010496">
    <property type="entry name" value="AL/BT2_dom"/>
</dbReference>
<proteinExistence type="predicted"/>
<accession>A0A2T0WLN1</accession>
<evidence type="ECO:0000313" key="2">
    <source>
        <dbReference type="EMBL" id="PRY87597.1"/>
    </source>
</evidence>
<sequence>MRFIRINEDWRKKQIIDFMKKIKSFKTISIALLIGIVGCVKNQDSEETYSKAELPEDNGFVSIFDGKTLDGWEGDADIWRVEDGFLVGELTPESNLESNTFLIWKGGEPENFELKTDFKITIDGNSGINYRSDRLENIPFALRGYQADIDGKNTYTGQNYEERKRTTLAYRGQGTTINPQEPPGEIRDFVEKNAWRGLELTEELGDRDSLRMLIRSEDWNQMHLVIEGNVLKHYVNGVLMSVVTDKDQINRETKGLLGLQVHVGPPMKVMFKNIELKSL</sequence>
<dbReference type="GO" id="GO:0016787">
    <property type="term" value="F:hydrolase activity"/>
    <property type="evidence" value="ECO:0007669"/>
    <property type="project" value="InterPro"/>
</dbReference>